<dbReference type="SUPFAM" id="SSF46689">
    <property type="entry name" value="Homeodomain-like"/>
    <property type="match status" value="1"/>
</dbReference>
<keyword evidence="2 4" id="KW-0238">DNA-binding</keyword>
<feature type="compositionally biased region" description="Basic and acidic residues" evidence="5">
    <location>
        <begin position="518"/>
        <end position="527"/>
    </location>
</feature>
<evidence type="ECO:0000259" key="7">
    <source>
        <dbReference type="PROSITE" id="PS51253"/>
    </source>
</evidence>
<dbReference type="PROSITE" id="PS50960">
    <property type="entry name" value="HTH_PSQ"/>
    <property type="match status" value="1"/>
</dbReference>
<dbReference type="InterPro" id="IPR006600">
    <property type="entry name" value="HTH_CenpB_DNA-bd_dom"/>
</dbReference>
<dbReference type="AlphaFoldDB" id="A0A146KT86"/>
<feature type="compositionally biased region" description="Polar residues" evidence="5">
    <location>
        <begin position="422"/>
        <end position="450"/>
    </location>
</feature>
<accession>A0A146KT86</accession>
<evidence type="ECO:0000313" key="8">
    <source>
        <dbReference type="EMBL" id="JAP99700.1"/>
    </source>
</evidence>
<evidence type="ECO:0000256" key="3">
    <source>
        <dbReference type="ARBA" id="ARBA00023242"/>
    </source>
</evidence>
<feature type="region of interest" description="Disordered" evidence="5">
    <location>
        <begin position="422"/>
        <end position="622"/>
    </location>
</feature>
<organism evidence="8">
    <name type="scientific">Lygus hesperus</name>
    <name type="common">Western plant bug</name>
    <dbReference type="NCBI Taxonomy" id="30085"/>
    <lineage>
        <taxon>Eukaryota</taxon>
        <taxon>Metazoa</taxon>
        <taxon>Ecdysozoa</taxon>
        <taxon>Arthropoda</taxon>
        <taxon>Hexapoda</taxon>
        <taxon>Insecta</taxon>
        <taxon>Pterygota</taxon>
        <taxon>Neoptera</taxon>
        <taxon>Paraneoptera</taxon>
        <taxon>Hemiptera</taxon>
        <taxon>Heteroptera</taxon>
        <taxon>Panheteroptera</taxon>
        <taxon>Cimicomorpha</taxon>
        <taxon>Miridae</taxon>
        <taxon>Mirini</taxon>
        <taxon>Lygus</taxon>
    </lineage>
</organism>
<evidence type="ECO:0000259" key="6">
    <source>
        <dbReference type="PROSITE" id="PS50960"/>
    </source>
</evidence>
<dbReference type="SUPFAM" id="SSF57903">
    <property type="entry name" value="FYVE/PHD zinc finger"/>
    <property type="match status" value="1"/>
</dbReference>
<dbReference type="Pfam" id="PF03184">
    <property type="entry name" value="DDE_1"/>
    <property type="match status" value="1"/>
</dbReference>
<dbReference type="InterPro" id="IPR011011">
    <property type="entry name" value="Znf_FYVE_PHD"/>
</dbReference>
<dbReference type="EMBL" id="GDHC01018928">
    <property type="protein sequence ID" value="JAP99700.1"/>
    <property type="molecule type" value="Transcribed_RNA"/>
</dbReference>
<evidence type="ECO:0000256" key="4">
    <source>
        <dbReference type="PROSITE-ProRule" id="PRU00320"/>
    </source>
</evidence>
<feature type="domain" description="HTH psq-type" evidence="6">
    <location>
        <begin position="1"/>
        <end position="59"/>
    </location>
</feature>
<dbReference type="Pfam" id="PF05225">
    <property type="entry name" value="HTH_psq"/>
    <property type="match status" value="1"/>
</dbReference>
<dbReference type="InterPro" id="IPR004875">
    <property type="entry name" value="DDE_SF_endonuclease_dom"/>
</dbReference>
<protein>
    <submittedName>
        <fullName evidence="8">Tigger transposable element-derived protein 6</fullName>
    </submittedName>
</protein>
<feature type="region of interest" description="Disordered" evidence="5">
    <location>
        <begin position="53"/>
        <end position="76"/>
    </location>
</feature>
<feature type="compositionally biased region" description="Basic and acidic residues" evidence="5">
    <location>
        <begin position="574"/>
        <end position="592"/>
    </location>
</feature>
<dbReference type="InterPro" id="IPR007889">
    <property type="entry name" value="HTH_Psq"/>
</dbReference>
<dbReference type="PANTHER" id="PTHR19303">
    <property type="entry name" value="TRANSPOSON"/>
    <property type="match status" value="1"/>
</dbReference>
<dbReference type="Gene3D" id="1.10.10.60">
    <property type="entry name" value="Homeodomain-like"/>
    <property type="match status" value="1"/>
</dbReference>
<proteinExistence type="predicted"/>
<feature type="compositionally biased region" description="Basic residues" evidence="5">
    <location>
        <begin position="65"/>
        <end position="76"/>
    </location>
</feature>
<dbReference type="GO" id="GO:0003677">
    <property type="term" value="F:DNA binding"/>
    <property type="evidence" value="ECO:0007669"/>
    <property type="project" value="UniProtKB-UniRule"/>
</dbReference>
<feature type="compositionally biased region" description="Basic residues" evidence="5">
    <location>
        <begin position="593"/>
        <end position="603"/>
    </location>
</feature>
<name>A0A146KT86_LYGHE</name>
<dbReference type="GO" id="GO:0005634">
    <property type="term" value="C:nucleus"/>
    <property type="evidence" value="ECO:0007669"/>
    <property type="project" value="UniProtKB-SubCell"/>
</dbReference>
<feature type="compositionally biased region" description="Polar residues" evidence="5">
    <location>
        <begin position="494"/>
        <end position="514"/>
    </location>
</feature>
<sequence>MPRKYKRKTSRGSWSSESMVLAVRAVLDNEMGYLKASRTYGVPQSTLEDRVRKIRKGEVSPNKGSQKKGLGRHHPVFSKTQEEELVKYILVMEERLFGLTLTDVRRLAFELAERNGIPHSFNHAKKRAGKDWLYGFLERNPTLSLRSPEQTSLARAKGFNRVAVNQFYDLLESLMVKNHFLPQNIYNVDETGILTVPNKASKVLARKGKKQVGALTSSERGVLVTTEICMNAAGNYMAPMFVFPRKKANPRLMIGAPPGSFATYHSSGWIQKDLFLVWFEKFIQFANPSAQNPVLLILDGHASHTKSVELINRARDNHVHILCLPPHCTHRLQPLDVSFMLPLNTYYEQEARNWMIQNPGCAITIYEVAQIFSQAFGRAAVMQTAVNGFRETGISPFNRNAIPDHLYIPSETTDHPLNIDQQQQLDHQPSTSALSKTSDNPSTLQVHSDQPSITPGSPTPGPSTGCSIATRTPLQQHDHRPSTLEPQENDAAYSAQQTRTQSPKPGPSSDTSFLISPEEIRPFPKEKEKRKRRVNRNRGATDILTSSPYKAKLMETLSKTEKSPTTGRKPRQKSRGEKEMRNAKGADKEEAQKKKKKGKKRKISSSEGEEEEDEVWVPSSDEDNEECTDACMHCNALLSDNMTQEEWSACSVCKELAHDSCSGFDPAQQENFVCDFCKTLAPEVTIL</sequence>
<gene>
    <name evidence="8" type="primary">TIGD6_0</name>
    <name evidence="8" type="ORF">g.57219</name>
</gene>
<dbReference type="InterPro" id="IPR050863">
    <property type="entry name" value="CenT-Element_Derived"/>
</dbReference>
<dbReference type="InterPro" id="IPR009057">
    <property type="entry name" value="Homeodomain-like_sf"/>
</dbReference>
<evidence type="ECO:0000256" key="2">
    <source>
        <dbReference type="ARBA" id="ARBA00023125"/>
    </source>
</evidence>
<dbReference type="CDD" id="cd15517">
    <property type="entry name" value="PHD_TCF19_like"/>
    <property type="match status" value="1"/>
</dbReference>
<comment type="caution">
    <text evidence="4">Lacks conserved residue(s) required for the propagation of feature annotation.</text>
</comment>
<feature type="compositionally biased region" description="Acidic residues" evidence="5">
    <location>
        <begin position="607"/>
        <end position="622"/>
    </location>
</feature>
<feature type="domain" description="HTH CENPB-type" evidence="7">
    <location>
        <begin position="69"/>
        <end position="146"/>
    </location>
</feature>
<feature type="compositionally biased region" description="Polar residues" evidence="5">
    <location>
        <begin position="466"/>
        <end position="475"/>
    </location>
</feature>
<keyword evidence="3 4" id="KW-0539">Nucleus</keyword>
<dbReference type="PROSITE" id="PS51253">
    <property type="entry name" value="HTH_CENPB"/>
    <property type="match status" value="1"/>
</dbReference>
<evidence type="ECO:0000256" key="5">
    <source>
        <dbReference type="SAM" id="MobiDB-lite"/>
    </source>
</evidence>
<comment type="subcellular location">
    <subcellularLocation>
        <location evidence="1 4">Nucleus</location>
    </subcellularLocation>
</comment>
<reference evidence="8" key="1">
    <citation type="journal article" date="2016" name="Gigascience">
        <title>De novo construction of an expanded transcriptome assembly for the western tarnished plant bug, Lygus hesperus.</title>
        <authorList>
            <person name="Tassone E.E."/>
            <person name="Geib S.M."/>
            <person name="Hall B."/>
            <person name="Fabrick J.A."/>
            <person name="Brent C.S."/>
            <person name="Hull J.J."/>
        </authorList>
    </citation>
    <scope>NUCLEOTIDE SEQUENCE</scope>
</reference>
<dbReference type="PANTHER" id="PTHR19303:SF74">
    <property type="entry name" value="POGO TRANSPOSABLE ELEMENT WITH KRAB DOMAIN"/>
    <property type="match status" value="1"/>
</dbReference>
<evidence type="ECO:0000256" key="1">
    <source>
        <dbReference type="ARBA" id="ARBA00004123"/>
    </source>
</evidence>